<dbReference type="PANTHER" id="PTHR36577:SF3">
    <property type="entry name" value="DUF521 DOMAIN PROTEIN (AFU_ORTHOLOGUE AFUA_6G00490)"/>
    <property type="match status" value="1"/>
</dbReference>
<dbReference type="SUPFAM" id="SSF52016">
    <property type="entry name" value="LeuD/IlvD-like"/>
    <property type="match status" value="1"/>
</dbReference>
<dbReference type="GO" id="GO:0016836">
    <property type="term" value="F:hydro-lyase activity"/>
    <property type="evidence" value="ECO:0007669"/>
    <property type="project" value="UniProtKB-UniRule"/>
</dbReference>
<dbReference type="Gene3D" id="3.50.30.10">
    <property type="entry name" value="Phosphohistidine domain"/>
    <property type="match status" value="1"/>
</dbReference>
<keyword evidence="2 7" id="KW-0414">Isoprene biosynthesis</keyword>
<dbReference type="NCBIfam" id="NF003046">
    <property type="entry name" value="PRK03955.1"/>
    <property type="match status" value="1"/>
</dbReference>
<dbReference type="PANTHER" id="PTHR36577">
    <property type="entry name" value="DUF521 DOMAIN PROTEIN (AFU_ORTHOLOGUE AFUA_6G00490)"/>
    <property type="match status" value="1"/>
</dbReference>
<dbReference type="InterPro" id="IPR020794">
    <property type="entry name" value="PMDh_S"/>
</dbReference>
<dbReference type="EC" id="4.2.1.182" evidence="7"/>
<dbReference type="RefSeq" id="WP_211532470.1">
    <property type="nucleotide sequence ID" value="NZ_CP058560.1"/>
</dbReference>
<evidence type="ECO:0000256" key="5">
    <source>
        <dbReference type="ARBA" id="ARBA00045299"/>
    </source>
</evidence>
<dbReference type="Pfam" id="PF01989">
    <property type="entry name" value="AcnX_swivel_put"/>
    <property type="match status" value="1"/>
</dbReference>
<dbReference type="PIRSF" id="PIRSF004966">
    <property type="entry name" value="UCP004966"/>
    <property type="match status" value="1"/>
</dbReference>
<evidence type="ECO:0000313" key="9">
    <source>
        <dbReference type="EMBL" id="QUH23513.1"/>
    </source>
</evidence>
<protein>
    <recommendedName>
        <fullName evidence="7">Phosphomevalonate dehydratase small subunit</fullName>
        <shortName evidence="7">PMDh small subunit</shortName>
        <shortName evidence="7">PMDh-S</shortName>
        <ecNumber evidence="7">4.2.1.182</ecNumber>
    </recommendedName>
</protein>
<dbReference type="AlphaFoldDB" id="A0A8T8K8S8"/>
<dbReference type="HAMAP" id="MF_00078">
    <property type="entry name" value="PMDh_S"/>
    <property type="match status" value="1"/>
</dbReference>
<evidence type="ECO:0000259" key="8">
    <source>
        <dbReference type="Pfam" id="PF01989"/>
    </source>
</evidence>
<evidence type="ECO:0000256" key="4">
    <source>
        <dbReference type="ARBA" id="ARBA00045120"/>
    </source>
</evidence>
<dbReference type="KEGG" id="meme:HYG87_06935"/>
<proteinExistence type="inferred from homology"/>
<sequence>MQVFKCRVISRGKARGKIIHSSQPLSFLGGVDPDTGKIMDINHPLQGEIIKNKILVIPGGKGSTVGSYVIFQMYKNNTAPRAIICLEAEPIIATGAIMAGIPMVDHIRPEVMDILAQALEVEVDGDNGEIKVFNH</sequence>
<gene>
    <name evidence="9" type="ORF">HYG87_06935</name>
</gene>
<dbReference type="CDD" id="cd01356">
    <property type="entry name" value="AcnX_swivel"/>
    <property type="match status" value="1"/>
</dbReference>
<comment type="function">
    <text evidence="5 7">Component of a hydro-lyase that catalyzes the dehydration of mevalonate 5-phosphate (MVA5P) to form trans-anhydromevalonate 5-phosphate (tAHMP). Involved in the archaeal mevalonate (MVA) pathway, which provides fundamental precursors for isoprenoid biosynthesis, such as isopentenyl diphosphate (IPP) and dimethylallyl diphosphate (DMAPP).</text>
</comment>
<dbReference type="GeneID" id="64820486"/>
<feature type="domain" description="Phosphomevalonate dehydratase small subunit-like" evidence="8">
    <location>
        <begin position="25"/>
        <end position="104"/>
    </location>
</feature>
<name>A0A8T8K8S8_9EURY</name>
<evidence type="ECO:0000313" key="10">
    <source>
        <dbReference type="Proteomes" id="UP000681041"/>
    </source>
</evidence>
<evidence type="ECO:0000256" key="1">
    <source>
        <dbReference type="ARBA" id="ARBA00005092"/>
    </source>
</evidence>
<dbReference type="InterPro" id="IPR002840">
    <property type="entry name" value="PMDh-S-like_dom"/>
</dbReference>
<comment type="catalytic activity">
    <reaction evidence="4">
        <text>(R)-5-phosphomevalonate = (2E)-3-methyl-5-phosphooxypent-2-enoate + H2O</text>
        <dbReference type="Rhea" id="RHEA:78975"/>
        <dbReference type="ChEBI" id="CHEBI:15377"/>
        <dbReference type="ChEBI" id="CHEBI:58146"/>
        <dbReference type="ChEBI" id="CHEBI:229665"/>
        <dbReference type="EC" id="4.2.1.182"/>
    </reaction>
    <physiologicalReaction direction="left-to-right" evidence="4">
        <dbReference type="Rhea" id="RHEA:78976"/>
    </physiologicalReaction>
</comment>
<evidence type="ECO:0000256" key="7">
    <source>
        <dbReference type="HAMAP-Rule" id="MF_00078"/>
    </source>
</evidence>
<comment type="similarity">
    <text evidence="7">Belongs to the AcnX type II small subunit family.</text>
</comment>
<dbReference type="Proteomes" id="UP000681041">
    <property type="component" value="Chromosome"/>
</dbReference>
<keyword evidence="3 7" id="KW-0456">Lyase</keyword>
<feature type="active site" description="Proton acceptor" evidence="7">
    <location>
        <position position="63"/>
    </location>
</feature>
<evidence type="ECO:0000256" key="2">
    <source>
        <dbReference type="ARBA" id="ARBA00023229"/>
    </source>
</evidence>
<organism evidence="9 10">
    <name type="scientific">Methanobacterium alkalithermotolerans</name>
    <dbReference type="NCBI Taxonomy" id="2731220"/>
    <lineage>
        <taxon>Archaea</taxon>
        <taxon>Methanobacteriati</taxon>
        <taxon>Methanobacteriota</taxon>
        <taxon>Methanomada group</taxon>
        <taxon>Methanobacteria</taxon>
        <taxon>Methanobacteriales</taxon>
        <taxon>Methanobacteriaceae</taxon>
        <taxon>Methanobacterium</taxon>
    </lineage>
</organism>
<dbReference type="InterPro" id="IPR012016">
    <property type="entry name" value="PMDh-S-like"/>
</dbReference>
<comment type="pathway">
    <text evidence="1 7">Isoprenoid biosynthesis; isopentenyl diphosphate biosynthesis via mevalonate pathway.</text>
</comment>
<comment type="subunit">
    <text evidence="6 7">Heterodimer composed of a large subunit (PMDh-L) and a small subunit (PMDh-S).</text>
</comment>
<evidence type="ECO:0000256" key="6">
    <source>
        <dbReference type="ARBA" id="ARBA00046520"/>
    </source>
</evidence>
<accession>A0A8T8K8S8</accession>
<reference evidence="9" key="1">
    <citation type="submission" date="2020-07" db="EMBL/GenBank/DDBJ databases">
        <title>Methanobacterium. sp. MethCan genome.</title>
        <authorList>
            <person name="Postec A."/>
            <person name="Quemeneur M."/>
        </authorList>
    </citation>
    <scope>NUCLEOTIDE SEQUENCE</scope>
    <source>
        <strain evidence="9">MethCAN</strain>
    </source>
</reference>
<evidence type="ECO:0000256" key="3">
    <source>
        <dbReference type="ARBA" id="ARBA00023239"/>
    </source>
</evidence>
<dbReference type="GO" id="GO:0019287">
    <property type="term" value="P:isopentenyl diphosphate biosynthetic process, mevalonate pathway"/>
    <property type="evidence" value="ECO:0007669"/>
    <property type="project" value="UniProtKB-UniRule"/>
</dbReference>
<dbReference type="OrthoDB" id="18062at2157"/>
<dbReference type="EMBL" id="CP058560">
    <property type="protein sequence ID" value="QUH23513.1"/>
    <property type="molecule type" value="Genomic_DNA"/>
</dbReference>
<keyword evidence="10" id="KW-1185">Reference proteome</keyword>